<protein>
    <submittedName>
        <fullName evidence="2">Flagellar protein G</fullName>
    </submittedName>
</protein>
<keyword evidence="1" id="KW-1133">Transmembrane helix</keyword>
<dbReference type="GO" id="GO:0005198">
    <property type="term" value="F:structural molecule activity"/>
    <property type="evidence" value="ECO:0007669"/>
    <property type="project" value="InterPro"/>
</dbReference>
<keyword evidence="2" id="KW-0282">Flagellum</keyword>
<keyword evidence="1" id="KW-0472">Membrane</keyword>
<evidence type="ECO:0000313" key="3">
    <source>
        <dbReference type="Proteomes" id="UP000236584"/>
    </source>
</evidence>
<accession>A0A2I8VI20</accession>
<reference evidence="2 3" key="1">
    <citation type="submission" date="2018-01" db="EMBL/GenBank/DDBJ databases">
        <title>Complete genome sequence of Salinigranum rubrum GX10T, an extremely halophilic archaeon isolated from a marine solar saltern.</title>
        <authorList>
            <person name="Han S."/>
        </authorList>
    </citation>
    <scope>NUCLEOTIDE SEQUENCE [LARGE SCALE GENOMIC DNA]</scope>
    <source>
        <strain evidence="2 3">GX10</strain>
    </source>
</reference>
<dbReference type="Proteomes" id="UP000236584">
    <property type="component" value="Chromosome"/>
</dbReference>
<dbReference type="GO" id="GO:0097588">
    <property type="term" value="P:archaeal or bacterial-type flagellum-dependent cell motility"/>
    <property type="evidence" value="ECO:0007669"/>
    <property type="project" value="InterPro"/>
</dbReference>
<dbReference type="OrthoDB" id="183655at2157"/>
<keyword evidence="2" id="KW-0966">Cell projection</keyword>
<evidence type="ECO:0000256" key="1">
    <source>
        <dbReference type="SAM" id="Phobius"/>
    </source>
</evidence>
<dbReference type="EMBL" id="CP026309">
    <property type="protein sequence ID" value="AUV81560.1"/>
    <property type="molecule type" value="Genomic_DNA"/>
</dbReference>
<keyword evidence="1" id="KW-0812">Transmembrane</keyword>
<evidence type="ECO:0000313" key="2">
    <source>
        <dbReference type="EMBL" id="AUV81560.1"/>
    </source>
</evidence>
<sequence>MAEISVPTLILFIASIVIAAGVAGVLIDTVSGISNAVDDRGGDVSRSIKTDAEIISDPEAGVYDDVNDTLTLYVKNTGVRTLPVDSATVDLFVDGRYQTSLTLSVVSGSEWTPNAVVRIDATGVSLSPGDHRVKLVVDTDEETFDFRTS</sequence>
<gene>
    <name evidence="2" type="ORF">C2R22_07735</name>
</gene>
<feature type="transmembrane region" description="Helical" evidence="1">
    <location>
        <begin position="6"/>
        <end position="27"/>
    </location>
</feature>
<dbReference type="Gene3D" id="2.60.40.10">
    <property type="entry name" value="Immunoglobulins"/>
    <property type="match status" value="1"/>
</dbReference>
<dbReference type="AlphaFoldDB" id="A0A2I8VI20"/>
<dbReference type="Pfam" id="PF01917">
    <property type="entry name" value="Flagellin_arch-type"/>
    <property type="match status" value="1"/>
</dbReference>
<keyword evidence="2" id="KW-0969">Cilium</keyword>
<dbReference type="InterPro" id="IPR002774">
    <property type="entry name" value="Flagellin_arc-type"/>
</dbReference>
<dbReference type="KEGG" id="srub:C2R22_07735"/>
<keyword evidence="3" id="KW-1185">Reference proteome</keyword>
<dbReference type="InterPro" id="IPR013783">
    <property type="entry name" value="Ig-like_fold"/>
</dbReference>
<dbReference type="RefSeq" id="WP_103425248.1">
    <property type="nucleotide sequence ID" value="NZ_CP026309.1"/>
</dbReference>
<dbReference type="PANTHER" id="PTHR42200">
    <property type="entry name" value="ARCHAEAL FLAGELLA-RELATED PROTEIN F-RELATED"/>
    <property type="match status" value="1"/>
</dbReference>
<name>A0A2I8VI20_9EURY</name>
<proteinExistence type="predicted"/>
<dbReference type="GeneID" id="35591971"/>
<dbReference type="PANTHER" id="PTHR42200:SF2">
    <property type="entry name" value="ARCHAEAL FLAGELLA-RELATED PROTEIN F"/>
    <property type="match status" value="1"/>
</dbReference>
<organism evidence="2 3">
    <name type="scientific">Salinigranum rubrum</name>
    <dbReference type="NCBI Taxonomy" id="755307"/>
    <lineage>
        <taxon>Archaea</taxon>
        <taxon>Methanobacteriati</taxon>
        <taxon>Methanobacteriota</taxon>
        <taxon>Stenosarchaea group</taxon>
        <taxon>Halobacteria</taxon>
        <taxon>Halobacteriales</taxon>
        <taxon>Haloferacaceae</taxon>
        <taxon>Salinigranum</taxon>
    </lineage>
</organism>